<keyword evidence="11 16" id="KW-0472">Membrane</keyword>
<feature type="compositionally biased region" description="Low complexity" evidence="15">
    <location>
        <begin position="1069"/>
        <end position="1078"/>
    </location>
</feature>
<dbReference type="InterPro" id="IPR003342">
    <property type="entry name" value="ArnT-like_N"/>
</dbReference>
<keyword evidence="7 16" id="KW-0812">Transmembrane</keyword>
<comment type="catalytic activity">
    <reaction evidence="14">
        <text>a di-trans,poly-cis-dolichyl beta-D-mannosyl phosphate + L-seryl-[protein] = 3-O-(alpha-D-mannosyl)-L-seryl-[protein] + a di-trans,poly-cis-dolichyl phosphate + H(+)</text>
        <dbReference type="Rhea" id="RHEA:17377"/>
        <dbReference type="Rhea" id="RHEA-COMP:9863"/>
        <dbReference type="Rhea" id="RHEA-COMP:13546"/>
        <dbReference type="Rhea" id="RHEA-COMP:19498"/>
        <dbReference type="Rhea" id="RHEA-COMP:19501"/>
        <dbReference type="ChEBI" id="CHEBI:15378"/>
        <dbReference type="ChEBI" id="CHEBI:29999"/>
        <dbReference type="ChEBI" id="CHEBI:57683"/>
        <dbReference type="ChEBI" id="CHEBI:58211"/>
        <dbReference type="ChEBI" id="CHEBI:137321"/>
        <dbReference type="EC" id="2.4.1.109"/>
    </reaction>
</comment>
<evidence type="ECO:0000256" key="16">
    <source>
        <dbReference type="SAM" id="Phobius"/>
    </source>
</evidence>
<feature type="domain" description="MIR" evidence="17">
    <location>
        <begin position="612"/>
        <end position="672"/>
    </location>
</feature>
<evidence type="ECO:0000256" key="5">
    <source>
        <dbReference type="ARBA" id="ARBA00022676"/>
    </source>
</evidence>
<dbReference type="Pfam" id="PF02815">
    <property type="entry name" value="MIR"/>
    <property type="match status" value="1"/>
</dbReference>
<dbReference type="PANTHER" id="PTHR10050">
    <property type="entry name" value="DOLICHYL-PHOSPHATE-MANNOSE--PROTEIN MANNOSYLTRANSFERASE"/>
    <property type="match status" value="1"/>
</dbReference>
<keyword evidence="19" id="KW-1185">Reference proteome</keyword>
<evidence type="ECO:0000256" key="3">
    <source>
        <dbReference type="ARBA" id="ARBA00007222"/>
    </source>
</evidence>
<feature type="compositionally biased region" description="Polar residues" evidence="15">
    <location>
        <begin position="97"/>
        <end position="106"/>
    </location>
</feature>
<protein>
    <recommendedName>
        <fullName evidence="4">dolichyl-phosphate-mannose--protein mannosyltransferase</fullName>
        <ecNumber evidence="4">2.4.1.109</ecNumber>
    </recommendedName>
</protein>
<organism evidence="18 19">
    <name type="scientific">Linnemannia schmuckeri</name>
    <dbReference type="NCBI Taxonomy" id="64567"/>
    <lineage>
        <taxon>Eukaryota</taxon>
        <taxon>Fungi</taxon>
        <taxon>Fungi incertae sedis</taxon>
        <taxon>Mucoromycota</taxon>
        <taxon>Mortierellomycotina</taxon>
        <taxon>Mortierellomycetes</taxon>
        <taxon>Mortierellales</taxon>
        <taxon>Mortierellaceae</taxon>
        <taxon>Linnemannia</taxon>
    </lineage>
</organism>
<feature type="transmembrane region" description="Helical" evidence="16">
    <location>
        <begin position="361"/>
        <end position="382"/>
    </location>
</feature>
<evidence type="ECO:0000256" key="12">
    <source>
        <dbReference type="ARBA" id="ARBA00023180"/>
    </source>
</evidence>
<keyword evidence="5" id="KW-0328">Glycosyltransferase</keyword>
<dbReference type="EMBL" id="JAAAUQ010001496">
    <property type="protein sequence ID" value="KAF9138143.1"/>
    <property type="molecule type" value="Genomic_DNA"/>
</dbReference>
<dbReference type="PROSITE" id="PS50919">
    <property type="entry name" value="MIR"/>
    <property type="match status" value="2"/>
</dbReference>
<feature type="compositionally biased region" description="Low complexity" evidence="15">
    <location>
        <begin position="1"/>
        <end position="24"/>
    </location>
</feature>
<dbReference type="PANTHER" id="PTHR10050:SF50">
    <property type="entry name" value="DOLICHYL-PHOSPHATE-MANNOSE--PROTEIN MANNOSYLTRANSFERASE 1-RELATED"/>
    <property type="match status" value="1"/>
</dbReference>
<dbReference type="OrthoDB" id="292747at2759"/>
<dbReference type="Gene3D" id="2.80.10.50">
    <property type="match status" value="1"/>
</dbReference>
<feature type="transmembrane region" description="Helical" evidence="16">
    <location>
        <begin position="498"/>
        <end position="517"/>
    </location>
</feature>
<dbReference type="Pfam" id="PF16192">
    <property type="entry name" value="PMT_4TMC"/>
    <property type="match status" value="1"/>
</dbReference>
<feature type="region of interest" description="Disordered" evidence="15">
    <location>
        <begin position="1028"/>
        <end position="1078"/>
    </location>
</feature>
<feature type="region of interest" description="Disordered" evidence="15">
    <location>
        <begin position="131"/>
        <end position="248"/>
    </location>
</feature>
<feature type="region of interest" description="Disordered" evidence="15">
    <location>
        <begin position="987"/>
        <end position="1008"/>
    </location>
</feature>
<dbReference type="Pfam" id="PF02366">
    <property type="entry name" value="PMT"/>
    <property type="match status" value="1"/>
</dbReference>
<feature type="compositionally biased region" description="Polar residues" evidence="15">
    <location>
        <begin position="194"/>
        <end position="208"/>
    </location>
</feature>
<feature type="region of interest" description="Disordered" evidence="15">
    <location>
        <begin position="1099"/>
        <end position="1210"/>
    </location>
</feature>
<comment type="similarity">
    <text evidence="3">Belongs to the glycosyltransferase 39 family.</text>
</comment>
<feature type="compositionally biased region" description="Low complexity" evidence="15">
    <location>
        <begin position="77"/>
        <end position="86"/>
    </location>
</feature>
<comment type="subcellular location">
    <subcellularLocation>
        <location evidence="1">Endoplasmic reticulum membrane</location>
        <topology evidence="1">Multi-pass membrane protein</topology>
    </subcellularLocation>
</comment>
<evidence type="ECO:0000256" key="4">
    <source>
        <dbReference type="ARBA" id="ARBA00012839"/>
    </source>
</evidence>
<feature type="transmembrane region" description="Helical" evidence="16">
    <location>
        <begin position="904"/>
        <end position="922"/>
    </location>
</feature>
<dbReference type="AlphaFoldDB" id="A0A9P5RNI7"/>
<dbReference type="InterPro" id="IPR027005">
    <property type="entry name" value="PMT-like"/>
</dbReference>
<evidence type="ECO:0000256" key="15">
    <source>
        <dbReference type="SAM" id="MobiDB-lite"/>
    </source>
</evidence>
<proteinExistence type="inferred from homology"/>
<evidence type="ECO:0000256" key="2">
    <source>
        <dbReference type="ARBA" id="ARBA00004922"/>
    </source>
</evidence>
<dbReference type="InterPro" id="IPR016093">
    <property type="entry name" value="MIR_motif"/>
</dbReference>
<dbReference type="InterPro" id="IPR032421">
    <property type="entry name" value="PMT_4TMC"/>
</dbReference>
<comment type="caution">
    <text evidence="18">The sequence shown here is derived from an EMBL/GenBank/DDBJ whole genome shotgun (WGS) entry which is preliminary data.</text>
</comment>
<dbReference type="Proteomes" id="UP000748756">
    <property type="component" value="Unassembled WGS sequence"/>
</dbReference>
<feature type="compositionally biased region" description="Basic and acidic residues" evidence="15">
    <location>
        <begin position="998"/>
        <end position="1008"/>
    </location>
</feature>
<feature type="transmembrane region" description="Helical" evidence="16">
    <location>
        <begin position="811"/>
        <end position="831"/>
    </location>
</feature>
<gene>
    <name evidence="18" type="ORF">BG015_002472</name>
</gene>
<keyword evidence="8" id="KW-0677">Repeat</keyword>
<dbReference type="GO" id="GO:0005789">
    <property type="term" value="C:endoplasmic reticulum membrane"/>
    <property type="evidence" value="ECO:0007669"/>
    <property type="project" value="UniProtKB-SubCell"/>
</dbReference>
<keyword evidence="9" id="KW-0256">Endoplasmic reticulum</keyword>
<evidence type="ECO:0000256" key="9">
    <source>
        <dbReference type="ARBA" id="ARBA00022824"/>
    </source>
</evidence>
<name>A0A9P5RNI7_9FUNG</name>
<evidence type="ECO:0000256" key="6">
    <source>
        <dbReference type="ARBA" id="ARBA00022679"/>
    </source>
</evidence>
<evidence type="ECO:0000256" key="14">
    <source>
        <dbReference type="ARBA" id="ARBA00045102"/>
    </source>
</evidence>
<evidence type="ECO:0000256" key="8">
    <source>
        <dbReference type="ARBA" id="ARBA00022737"/>
    </source>
</evidence>
<feature type="transmembrane region" description="Helical" evidence="16">
    <location>
        <begin position="389"/>
        <end position="406"/>
    </location>
</feature>
<dbReference type="SMART" id="SM00472">
    <property type="entry name" value="MIR"/>
    <property type="match status" value="3"/>
</dbReference>
<evidence type="ECO:0000256" key="7">
    <source>
        <dbReference type="ARBA" id="ARBA00022692"/>
    </source>
</evidence>
<feature type="transmembrane region" description="Helical" evidence="16">
    <location>
        <begin position="852"/>
        <end position="871"/>
    </location>
</feature>
<evidence type="ECO:0000256" key="10">
    <source>
        <dbReference type="ARBA" id="ARBA00022989"/>
    </source>
</evidence>
<feature type="transmembrane region" description="Helical" evidence="16">
    <location>
        <begin position="877"/>
        <end position="897"/>
    </location>
</feature>
<keyword evidence="6" id="KW-0808">Transferase</keyword>
<feature type="transmembrane region" description="Helical" evidence="16">
    <location>
        <begin position="444"/>
        <end position="461"/>
    </location>
</feature>
<feature type="compositionally biased region" description="Basic and acidic residues" evidence="15">
    <location>
        <begin position="1194"/>
        <end position="1210"/>
    </location>
</feature>
<evidence type="ECO:0000256" key="11">
    <source>
        <dbReference type="ARBA" id="ARBA00023136"/>
    </source>
</evidence>
<reference evidence="18" key="1">
    <citation type="journal article" date="2020" name="Fungal Divers.">
        <title>Resolving the Mortierellaceae phylogeny through synthesis of multi-gene phylogenetics and phylogenomics.</title>
        <authorList>
            <person name="Vandepol N."/>
            <person name="Liber J."/>
            <person name="Desiro A."/>
            <person name="Na H."/>
            <person name="Kennedy M."/>
            <person name="Barry K."/>
            <person name="Grigoriev I.V."/>
            <person name="Miller A.N."/>
            <person name="O'Donnell K."/>
            <person name="Stajich J.E."/>
            <person name="Bonito G."/>
        </authorList>
    </citation>
    <scope>NUCLEOTIDE SEQUENCE</scope>
    <source>
        <strain evidence="18">NRRL 6426</strain>
    </source>
</reference>
<evidence type="ECO:0000313" key="19">
    <source>
        <dbReference type="Proteomes" id="UP000748756"/>
    </source>
</evidence>
<evidence type="ECO:0000256" key="1">
    <source>
        <dbReference type="ARBA" id="ARBA00004477"/>
    </source>
</evidence>
<feature type="compositionally biased region" description="Acidic residues" evidence="15">
    <location>
        <begin position="1123"/>
        <end position="1160"/>
    </location>
</feature>
<feature type="region of interest" description="Disordered" evidence="15">
    <location>
        <begin position="1"/>
        <end position="119"/>
    </location>
</feature>
<sequence>MFSSSGSYSSNSSQTNSRSTSSHSFLDPSGLDFDLPPAQPANSSNHITTIHEDSEEEEADYIHIHPSRRPMASNYSNNNNNNNANGNGNGNGHTNEHSSYPYSEKSNGYPPAAGDSAVYGFDQHYPQQYHAYPFADTPPTRSLTSSPSLPTSPYYSPGQQPPQQQPPTRYQYPRTRSGQFSGNGSAAGLPLYASRTQRMRNGQSTSLDHSGKPIFRGPQPRISSGGIGGLSSSDSDDDEDYFVGGQGGAGRGGLSKQFSVFRNRRGRPWYKSRELHIVLGICVLSLIVRLWHIGYPTSVVFDEVHFGGFASKYIRGRFFMDVHPPLAKMLIALTGWIFGLDPSFDFKEIGLDYLAPKVPYVAMRMLCGLMGVAVVPMAFYTIKNSGHSLHASILAAVLVLFENGIVTQSRLILLDSPLIFFTAFTALAWTNFHNQRKDPFSDDWFLWLFLTGLGLGLAGSVKWVGLFIIATIGTSTISQLWVLWGDLKISPRVWLSHFLARAVCLIAVPLVVYMFMFEIHFLLLANSGDGDGFMSAPFQMTLGRSLQDSPLGVAYGATVSIRHLGTQGGYLHSHPSNYETGSKQQQITLYPHKDTNNDWILQKQDGTVPDKLEYIKNGDIIRLKHVQTRKRLHSHNNKAPVTENENHFEVSAYGGSDDFPGDSNDEWKLEILDYEGKDKAAGKNLHTLRSVFKLSHPNMACDLFSHSVKLPKWAFEQQEVTCMRSASRAKVTFMIESNAYTSYPANVQMVNYRKPGFLSKFLELNKVMWTTNAGLTDSHPYDSRPSSWIWLRRGISFWGKDQKHIYLIGNWFTWYMSSFSIVLYAAIRVLLVIRDKRGYRDNFRGLREYYELSGGFFFMAWCYHYLPFFLMGRQLFLHHYLPALYFAILMLCVTFDLACRFIPIRFRLAALIVVSLMAILVFRTRAPLAYGSEWTRSQCEASKVLKTWDYDCYQYPESYASYKAAKDDSHMFGRIVHPSSAPVPAPAVPVVAGGAGNDDPKNDKPHDFLEHLFPHAPSPAAAVVPDEAAAGSNADSGMENIQLGNHPNYKANKEHAATGAVVSSTKQDPVAPAAAPSPSNLGSIGHAAAAAAKAAVAGAGAGTGTGAGAITPPPIIEEHIGEGGDDSGAEDGEDIPDVEDIEEEEEEEEERVLEEGDEGFNEPGAEEKAEAEAVEDEFIDTKNELTAAAAAEAAADKKDDEEEAERRHAL</sequence>
<feature type="transmembrane region" description="Helical" evidence="16">
    <location>
        <begin position="467"/>
        <end position="486"/>
    </location>
</feature>
<feature type="compositionally biased region" description="Low complexity" evidence="15">
    <location>
        <begin position="137"/>
        <end position="158"/>
    </location>
</feature>
<feature type="transmembrane region" description="Helical" evidence="16">
    <location>
        <begin position="412"/>
        <end position="432"/>
    </location>
</feature>
<comment type="pathway">
    <text evidence="2">Protein modification; protein glycosylation.</text>
</comment>
<evidence type="ECO:0000259" key="17">
    <source>
        <dbReference type="PROSITE" id="PS50919"/>
    </source>
</evidence>
<feature type="domain" description="MIR" evidence="17">
    <location>
        <begin position="550"/>
        <end position="604"/>
    </location>
</feature>
<accession>A0A9P5RNI7</accession>
<dbReference type="InterPro" id="IPR036300">
    <property type="entry name" value="MIR_dom_sf"/>
</dbReference>
<feature type="transmembrane region" description="Helical" evidence="16">
    <location>
        <begin position="275"/>
        <end position="294"/>
    </location>
</feature>
<keyword evidence="12" id="KW-0325">Glycoprotein</keyword>
<evidence type="ECO:0000313" key="18">
    <source>
        <dbReference type="EMBL" id="KAF9138143.1"/>
    </source>
</evidence>
<dbReference type="SUPFAM" id="SSF82109">
    <property type="entry name" value="MIR domain"/>
    <property type="match status" value="1"/>
</dbReference>
<dbReference type="EC" id="2.4.1.109" evidence="4"/>
<evidence type="ECO:0000256" key="13">
    <source>
        <dbReference type="ARBA" id="ARBA00045085"/>
    </source>
</evidence>
<keyword evidence="10 16" id="KW-1133">Transmembrane helix</keyword>
<dbReference type="GO" id="GO:0004169">
    <property type="term" value="F:dolichyl-phosphate-mannose-protein mannosyltransferase activity"/>
    <property type="evidence" value="ECO:0007669"/>
    <property type="project" value="UniProtKB-EC"/>
</dbReference>
<comment type="catalytic activity">
    <reaction evidence="13">
        <text>a di-trans,poly-cis-dolichyl beta-D-mannosyl phosphate + L-threonyl-[protein] = 3-O-(alpha-D-mannosyl)-L-threonyl-[protein] + a di-trans,poly-cis-dolichyl phosphate + H(+)</text>
        <dbReference type="Rhea" id="RHEA:53396"/>
        <dbReference type="Rhea" id="RHEA-COMP:11060"/>
        <dbReference type="Rhea" id="RHEA-COMP:13547"/>
        <dbReference type="Rhea" id="RHEA-COMP:19498"/>
        <dbReference type="Rhea" id="RHEA-COMP:19501"/>
        <dbReference type="ChEBI" id="CHEBI:15378"/>
        <dbReference type="ChEBI" id="CHEBI:30013"/>
        <dbReference type="ChEBI" id="CHEBI:57683"/>
        <dbReference type="ChEBI" id="CHEBI:58211"/>
        <dbReference type="ChEBI" id="CHEBI:137323"/>
        <dbReference type="EC" id="2.4.1.109"/>
    </reaction>
</comment>
<feature type="compositionally biased region" description="Low complexity" evidence="15">
    <location>
        <begin position="166"/>
        <end position="177"/>
    </location>
</feature>